<feature type="region of interest" description="Disordered" evidence="2">
    <location>
        <begin position="127"/>
        <end position="217"/>
    </location>
</feature>
<dbReference type="RefSeq" id="XP_007799844.1">
    <property type="nucleotide sequence ID" value="XM_007801653.1"/>
</dbReference>
<accession>U1HUW7</accession>
<evidence type="ECO:0008006" key="5">
    <source>
        <dbReference type="Google" id="ProtNLM"/>
    </source>
</evidence>
<sequence length="217" mass="23199">MATHSSKSEPTQLHGTTLVPLPRVAIKFCVQCKWNLRAAYYAQELLSTFSLSLGEVALIPSTSGTFVVNLFLAQQPPQLPGTEELGLEKGGAAVAVQEHVLWDRKIDGGFPETKELKRRVRDLVEPGRGLGHVDRDYSRVGAEKAKGEGEAVGEDRKVGNRESVETEKKGERGGEGGGDRNGTGTSTKLGDDAKYEKGDSTGNDKGAGEGEKCADCL</sequence>
<gene>
    <name evidence="3" type="ORF">EPUS_03898</name>
</gene>
<dbReference type="PANTHER" id="PTHR36417:SF2">
    <property type="entry name" value="SELENOPROTEIN DOMAIN PROTEIN (AFU_ORTHOLOGUE AFUA_1G05220)"/>
    <property type="match status" value="1"/>
</dbReference>
<dbReference type="PANTHER" id="PTHR36417">
    <property type="entry name" value="SELENOPROTEIN DOMAIN PROTEIN (AFU_ORTHOLOGUE AFUA_1G05220)"/>
    <property type="match status" value="1"/>
</dbReference>
<evidence type="ECO:0000256" key="2">
    <source>
        <dbReference type="SAM" id="MobiDB-lite"/>
    </source>
</evidence>
<dbReference type="EMBL" id="KE720876">
    <property type="protein sequence ID" value="ERF74460.1"/>
    <property type="molecule type" value="Genomic_DNA"/>
</dbReference>
<feature type="compositionally biased region" description="Basic and acidic residues" evidence="2">
    <location>
        <begin position="206"/>
        <end position="217"/>
    </location>
</feature>
<dbReference type="NCBIfam" id="TIGR02174">
    <property type="entry name" value="CXXU_selWTH"/>
    <property type="match status" value="1"/>
</dbReference>
<dbReference type="Pfam" id="PF10262">
    <property type="entry name" value="Rdx"/>
    <property type="match status" value="1"/>
</dbReference>
<keyword evidence="1" id="KW-0676">Redox-active center</keyword>
<evidence type="ECO:0000313" key="4">
    <source>
        <dbReference type="Proteomes" id="UP000019373"/>
    </source>
</evidence>
<dbReference type="GeneID" id="19238933"/>
<reference evidence="4" key="1">
    <citation type="journal article" date="2014" name="BMC Genomics">
        <title>Genome characteristics reveal the impact of lichenization on lichen-forming fungus Endocarpon pusillum Hedwig (Verrucariales, Ascomycota).</title>
        <authorList>
            <person name="Wang Y.-Y."/>
            <person name="Liu B."/>
            <person name="Zhang X.-Y."/>
            <person name="Zhou Q.-M."/>
            <person name="Zhang T."/>
            <person name="Li H."/>
            <person name="Yu Y.-F."/>
            <person name="Zhang X.-L."/>
            <person name="Hao X.-Y."/>
            <person name="Wang M."/>
            <person name="Wang L."/>
            <person name="Wei J.-C."/>
        </authorList>
    </citation>
    <scope>NUCLEOTIDE SEQUENCE [LARGE SCALE GENOMIC DNA]</scope>
    <source>
        <strain evidence="4">Z07020 / HMAS-L-300199</strain>
    </source>
</reference>
<dbReference type="HOGENOM" id="CLU_068510_1_1_1"/>
<dbReference type="Proteomes" id="UP000019373">
    <property type="component" value="Unassembled WGS sequence"/>
</dbReference>
<dbReference type="eggNOG" id="ENOG502S6UH">
    <property type="taxonomic scope" value="Eukaryota"/>
</dbReference>
<dbReference type="InterPro" id="IPR036249">
    <property type="entry name" value="Thioredoxin-like_sf"/>
</dbReference>
<dbReference type="Gene3D" id="3.40.30.10">
    <property type="entry name" value="Glutaredoxin"/>
    <property type="match status" value="1"/>
</dbReference>
<keyword evidence="4" id="KW-1185">Reference proteome</keyword>
<dbReference type="SUPFAM" id="SSF52833">
    <property type="entry name" value="Thioredoxin-like"/>
    <property type="match status" value="1"/>
</dbReference>
<feature type="compositionally biased region" description="Basic and acidic residues" evidence="2">
    <location>
        <begin position="189"/>
        <end position="199"/>
    </location>
</feature>
<protein>
    <recommendedName>
        <fullName evidence="5">Selenoprotein W-like protein</fullName>
    </recommendedName>
</protein>
<feature type="compositionally biased region" description="Basic and acidic residues" evidence="2">
    <location>
        <begin position="127"/>
        <end position="178"/>
    </location>
</feature>
<evidence type="ECO:0000256" key="1">
    <source>
        <dbReference type="ARBA" id="ARBA00023284"/>
    </source>
</evidence>
<organism evidence="3 4">
    <name type="scientific">Endocarpon pusillum (strain Z07020 / HMAS-L-300199)</name>
    <name type="common">Lichen-forming fungus</name>
    <dbReference type="NCBI Taxonomy" id="1263415"/>
    <lineage>
        <taxon>Eukaryota</taxon>
        <taxon>Fungi</taxon>
        <taxon>Dikarya</taxon>
        <taxon>Ascomycota</taxon>
        <taxon>Pezizomycotina</taxon>
        <taxon>Eurotiomycetes</taxon>
        <taxon>Chaetothyriomycetidae</taxon>
        <taxon>Verrucariales</taxon>
        <taxon>Verrucariaceae</taxon>
        <taxon>Endocarpon</taxon>
    </lineage>
</organism>
<evidence type="ECO:0000313" key="3">
    <source>
        <dbReference type="EMBL" id="ERF74460.1"/>
    </source>
</evidence>
<dbReference type="InterPro" id="IPR011893">
    <property type="entry name" value="Selenoprotein_Rdx-typ"/>
</dbReference>
<dbReference type="OrthoDB" id="60822at2759"/>
<name>U1HUW7_ENDPU</name>
<dbReference type="AlphaFoldDB" id="U1HUW7"/>
<proteinExistence type="predicted"/>